<keyword evidence="3" id="KW-0732">Signal</keyword>
<dbReference type="Gene3D" id="3.80.10.10">
    <property type="entry name" value="Ribonuclease Inhibitor"/>
    <property type="match status" value="3"/>
</dbReference>
<dbReference type="InterPro" id="IPR032675">
    <property type="entry name" value="LRR_dom_sf"/>
</dbReference>
<keyword evidence="1" id="KW-0433">Leucine-rich repeat</keyword>
<accession>A0ABD2P772</accession>
<dbReference type="InterPro" id="IPR003591">
    <property type="entry name" value="Leu-rich_rpt_typical-subtyp"/>
</dbReference>
<gene>
    <name evidence="4" type="ORF">HHI36_001367</name>
</gene>
<dbReference type="SUPFAM" id="SSF52058">
    <property type="entry name" value="L domain-like"/>
    <property type="match status" value="1"/>
</dbReference>
<dbReference type="Proteomes" id="UP001516400">
    <property type="component" value="Unassembled WGS sequence"/>
</dbReference>
<feature type="signal peptide" evidence="3">
    <location>
        <begin position="1"/>
        <end position="24"/>
    </location>
</feature>
<dbReference type="EMBL" id="JABFTP020000185">
    <property type="protein sequence ID" value="KAL3286879.1"/>
    <property type="molecule type" value="Genomic_DNA"/>
</dbReference>
<name>A0ABD2P772_9CUCU</name>
<protein>
    <submittedName>
        <fullName evidence="4">Uncharacterized protein</fullName>
    </submittedName>
</protein>
<proteinExistence type="predicted"/>
<evidence type="ECO:0000256" key="3">
    <source>
        <dbReference type="SAM" id="SignalP"/>
    </source>
</evidence>
<keyword evidence="2" id="KW-0677">Repeat</keyword>
<dbReference type="InterPro" id="IPR026906">
    <property type="entry name" value="LRR_5"/>
</dbReference>
<comment type="caution">
    <text evidence="4">The sequence shown here is derived from an EMBL/GenBank/DDBJ whole genome shotgun (WGS) entry which is preliminary data.</text>
</comment>
<dbReference type="AlphaFoldDB" id="A0ABD2P772"/>
<dbReference type="PANTHER" id="PTHR45712:SF22">
    <property type="entry name" value="INSULIN-LIKE GROWTH FACTOR-BINDING PROTEIN COMPLEX ACID LABILE SUBUNIT"/>
    <property type="match status" value="1"/>
</dbReference>
<evidence type="ECO:0000313" key="5">
    <source>
        <dbReference type="Proteomes" id="UP001516400"/>
    </source>
</evidence>
<sequence length="345" mass="41208">MNMCDIKSMLLVIIICILFIRCNTQYSSSYTFRNVTVRVKVSNKTHPWMKIFVPRADNINDILKTIDRKVKIISFEKQQIPILLRNSINNVRRIKRITITSCGIEKLEPGFVKNVTRIFEFDLSHNNLREIKYGVFNNIVISRLFLNNNKICEIQRKAFTNMTNLEMIILNNNRLTIWDSTWFLKTPVRHVDFSSNMIETLPPGAFEYYKQFRKETYGEFYYINFNDNILTKLYKNSLPEVPILWFLFLEKNFIEEIEQGYFENIEKMEVLKLGHNKLVSFGNGILDQMDVRYLKLNDNYLQSVDVNLTEILNIEGNPLNTECKKQWDERKKRDRDVFERYFYNS</sequence>
<dbReference type="InterPro" id="IPR001611">
    <property type="entry name" value="Leu-rich_rpt"/>
</dbReference>
<dbReference type="Pfam" id="PF13855">
    <property type="entry name" value="LRR_8"/>
    <property type="match status" value="1"/>
</dbReference>
<evidence type="ECO:0000256" key="2">
    <source>
        <dbReference type="ARBA" id="ARBA00022737"/>
    </source>
</evidence>
<dbReference type="Pfam" id="PF13306">
    <property type="entry name" value="LRR_5"/>
    <property type="match status" value="1"/>
</dbReference>
<dbReference type="PANTHER" id="PTHR45712">
    <property type="entry name" value="AGAP008170-PA"/>
    <property type="match status" value="1"/>
</dbReference>
<feature type="chain" id="PRO_5044838509" evidence="3">
    <location>
        <begin position="25"/>
        <end position="345"/>
    </location>
</feature>
<dbReference type="InterPro" id="IPR050333">
    <property type="entry name" value="SLRP"/>
</dbReference>
<evidence type="ECO:0000313" key="4">
    <source>
        <dbReference type="EMBL" id="KAL3286879.1"/>
    </source>
</evidence>
<reference evidence="4 5" key="1">
    <citation type="journal article" date="2021" name="BMC Biol.">
        <title>Horizontally acquired antibacterial genes associated with adaptive radiation of ladybird beetles.</title>
        <authorList>
            <person name="Li H.S."/>
            <person name="Tang X.F."/>
            <person name="Huang Y.H."/>
            <person name="Xu Z.Y."/>
            <person name="Chen M.L."/>
            <person name="Du X.Y."/>
            <person name="Qiu B.Y."/>
            <person name="Chen P.T."/>
            <person name="Zhang W."/>
            <person name="Slipinski A."/>
            <person name="Escalona H.E."/>
            <person name="Waterhouse R.M."/>
            <person name="Zwick A."/>
            <person name="Pang H."/>
        </authorList>
    </citation>
    <scope>NUCLEOTIDE SEQUENCE [LARGE SCALE GENOMIC DNA]</scope>
    <source>
        <strain evidence="4">SYSU2018</strain>
    </source>
</reference>
<dbReference type="SMART" id="SM00369">
    <property type="entry name" value="LRR_TYP"/>
    <property type="match status" value="5"/>
</dbReference>
<organism evidence="4 5">
    <name type="scientific">Cryptolaemus montrouzieri</name>
    <dbReference type="NCBI Taxonomy" id="559131"/>
    <lineage>
        <taxon>Eukaryota</taxon>
        <taxon>Metazoa</taxon>
        <taxon>Ecdysozoa</taxon>
        <taxon>Arthropoda</taxon>
        <taxon>Hexapoda</taxon>
        <taxon>Insecta</taxon>
        <taxon>Pterygota</taxon>
        <taxon>Neoptera</taxon>
        <taxon>Endopterygota</taxon>
        <taxon>Coleoptera</taxon>
        <taxon>Polyphaga</taxon>
        <taxon>Cucujiformia</taxon>
        <taxon>Coccinelloidea</taxon>
        <taxon>Coccinellidae</taxon>
        <taxon>Scymninae</taxon>
        <taxon>Scymnini</taxon>
        <taxon>Cryptolaemus</taxon>
    </lineage>
</organism>
<keyword evidence="5" id="KW-1185">Reference proteome</keyword>
<evidence type="ECO:0000256" key="1">
    <source>
        <dbReference type="ARBA" id="ARBA00022614"/>
    </source>
</evidence>